<dbReference type="Proteomes" id="UP001180754">
    <property type="component" value="Unassembled WGS sequence"/>
</dbReference>
<name>A0ABU2Y021_9ACTN</name>
<dbReference type="SUPFAM" id="SSF46955">
    <property type="entry name" value="Putative DNA-binding domain"/>
    <property type="match status" value="1"/>
</dbReference>
<accession>A0ABU2Y021</accession>
<dbReference type="InterPro" id="IPR009061">
    <property type="entry name" value="DNA-bd_dom_put_sf"/>
</dbReference>
<gene>
    <name evidence="1" type="ORF">RND15_53915</name>
</gene>
<feature type="non-terminal residue" evidence="1">
    <location>
        <position position="1"/>
    </location>
</feature>
<evidence type="ECO:0000313" key="2">
    <source>
        <dbReference type="Proteomes" id="UP001180754"/>
    </source>
</evidence>
<reference evidence="1" key="1">
    <citation type="submission" date="2024-05" db="EMBL/GenBank/DDBJ databases">
        <title>30 novel species of actinomycetes from the DSMZ collection.</title>
        <authorList>
            <person name="Nouioui I."/>
        </authorList>
    </citation>
    <scope>NUCLEOTIDE SEQUENCE</scope>
    <source>
        <strain evidence="1">DSM 41529</strain>
    </source>
</reference>
<protein>
    <submittedName>
        <fullName evidence="1">Uncharacterized protein</fullName>
    </submittedName>
</protein>
<evidence type="ECO:0000313" key="1">
    <source>
        <dbReference type="EMBL" id="MDT0551482.1"/>
    </source>
</evidence>
<organism evidence="1 2">
    <name type="scientific">Streptomyces lonegramiae</name>
    <dbReference type="NCBI Taxonomy" id="3075524"/>
    <lineage>
        <taxon>Bacteria</taxon>
        <taxon>Bacillati</taxon>
        <taxon>Actinomycetota</taxon>
        <taxon>Actinomycetes</taxon>
        <taxon>Kitasatosporales</taxon>
        <taxon>Streptomycetaceae</taxon>
        <taxon>Streptomyces</taxon>
    </lineage>
</organism>
<dbReference type="EMBL" id="JAVRFD010001134">
    <property type="protein sequence ID" value="MDT0551482.1"/>
    <property type="molecule type" value="Genomic_DNA"/>
</dbReference>
<sequence length="75" mass="8591">MAGVYRAAEILRLDVSEHALFIDAAGIADYCGRSIDTVRYWERLGQLPKSAKQGRRRVWKRHEIVAHFEAMFDAA</sequence>
<keyword evidence="2" id="KW-1185">Reference proteome</keyword>
<comment type="caution">
    <text evidence="1">The sequence shown here is derived from an EMBL/GenBank/DDBJ whole genome shotgun (WGS) entry which is preliminary data.</text>
</comment>
<proteinExistence type="predicted"/>
<dbReference type="RefSeq" id="WP_311731673.1">
    <property type="nucleotide sequence ID" value="NZ_JAVRFD010001134.1"/>
</dbReference>